<comment type="caution">
    <text evidence="4">The sequence shown here is derived from an EMBL/GenBank/DDBJ whole genome shotgun (WGS) entry which is preliminary data.</text>
</comment>
<evidence type="ECO:0000313" key="5">
    <source>
        <dbReference type="Proteomes" id="UP000825729"/>
    </source>
</evidence>
<dbReference type="InterPro" id="IPR056116">
    <property type="entry name" value="DUF7699"/>
</dbReference>
<evidence type="ECO:0000259" key="2">
    <source>
        <dbReference type="Pfam" id="PF02037"/>
    </source>
</evidence>
<protein>
    <recommendedName>
        <fullName evidence="6">SAP domain-containing protein</fullName>
    </recommendedName>
</protein>
<dbReference type="Pfam" id="PF02037">
    <property type="entry name" value="SAP"/>
    <property type="match status" value="1"/>
</dbReference>
<evidence type="ECO:0000313" key="4">
    <source>
        <dbReference type="EMBL" id="KAG9450848.1"/>
    </source>
</evidence>
<dbReference type="PANTHER" id="PTHR35323">
    <property type="entry name" value="SAP DOMAIN-CONTAINING PROTEIN"/>
    <property type="match status" value="1"/>
</dbReference>
<feature type="region of interest" description="Disordered" evidence="1">
    <location>
        <begin position="1"/>
        <end position="69"/>
    </location>
</feature>
<evidence type="ECO:0008006" key="6">
    <source>
        <dbReference type="Google" id="ProtNLM"/>
    </source>
</evidence>
<evidence type="ECO:0000256" key="1">
    <source>
        <dbReference type="SAM" id="MobiDB-lite"/>
    </source>
</evidence>
<feature type="region of interest" description="Disordered" evidence="1">
    <location>
        <begin position="258"/>
        <end position="345"/>
    </location>
</feature>
<dbReference type="Proteomes" id="UP000825729">
    <property type="component" value="Unassembled WGS sequence"/>
</dbReference>
<gene>
    <name evidence="4" type="ORF">H6P81_010813</name>
</gene>
<evidence type="ECO:0000259" key="3">
    <source>
        <dbReference type="Pfam" id="PF24766"/>
    </source>
</evidence>
<dbReference type="EMBL" id="JAINDJ010000004">
    <property type="protein sequence ID" value="KAG9450848.1"/>
    <property type="molecule type" value="Genomic_DNA"/>
</dbReference>
<dbReference type="AlphaFoldDB" id="A0AAV7EPU2"/>
<organism evidence="4 5">
    <name type="scientific">Aristolochia fimbriata</name>
    <name type="common">White veined hardy Dutchman's pipe vine</name>
    <dbReference type="NCBI Taxonomy" id="158543"/>
    <lineage>
        <taxon>Eukaryota</taxon>
        <taxon>Viridiplantae</taxon>
        <taxon>Streptophyta</taxon>
        <taxon>Embryophyta</taxon>
        <taxon>Tracheophyta</taxon>
        <taxon>Spermatophyta</taxon>
        <taxon>Magnoliopsida</taxon>
        <taxon>Magnoliidae</taxon>
        <taxon>Piperales</taxon>
        <taxon>Aristolochiaceae</taxon>
        <taxon>Aristolochia</taxon>
    </lineage>
</organism>
<dbReference type="InterPro" id="IPR003034">
    <property type="entry name" value="SAP_dom"/>
</dbReference>
<feature type="compositionally biased region" description="Acidic residues" evidence="1">
    <location>
        <begin position="44"/>
        <end position="64"/>
    </location>
</feature>
<keyword evidence="5" id="KW-1185">Reference proteome</keyword>
<dbReference type="PANTHER" id="PTHR35323:SF2">
    <property type="entry name" value="SAP DOMAIN-CONTAINING PROTEIN"/>
    <property type="match status" value="1"/>
</dbReference>
<feature type="compositionally biased region" description="Basic and acidic residues" evidence="1">
    <location>
        <begin position="278"/>
        <end position="297"/>
    </location>
</feature>
<dbReference type="Pfam" id="PF24766">
    <property type="entry name" value="DUF7699"/>
    <property type="match status" value="1"/>
</dbReference>
<feature type="compositionally biased region" description="Acidic residues" evidence="1">
    <location>
        <begin position="18"/>
        <end position="28"/>
    </location>
</feature>
<feature type="domain" description="SAP" evidence="2">
    <location>
        <begin position="88"/>
        <end position="122"/>
    </location>
</feature>
<proteinExistence type="predicted"/>
<reference evidence="4 5" key="1">
    <citation type="submission" date="2021-07" db="EMBL/GenBank/DDBJ databases">
        <title>The Aristolochia fimbriata genome: insights into angiosperm evolution, floral development and chemical biosynthesis.</title>
        <authorList>
            <person name="Jiao Y."/>
        </authorList>
    </citation>
    <scope>NUCLEOTIDE SEQUENCE [LARGE SCALE GENOMIC DNA]</scope>
    <source>
        <strain evidence="4">IBCAS-2021</strain>
        <tissue evidence="4">Leaf</tissue>
    </source>
</reference>
<accession>A0AAV7EPU2</accession>
<name>A0AAV7EPU2_ARIFI</name>
<sequence length="491" mass="55016">MTESDPGYISISSSSSSESDESDHESDDYLNCISSSTDGGSALSDEEIDHESVEDDSDGSDDSEGSSGDKEAYCDKIVALLKEGKPIHALKLEECKAYLRKHGLRIAGTKETCIERIQEHWRIKDGNGEKLYPRSSFLINCTGDVCRGDVVLFRQRVYRKFDLARKGGDVIGKRTVAGRVVKESYGAAKQQHTFTVEVLWSKGPQSLPPLFPLLVKGRNLYRLKTFRQLWDDEVERHKVLAEKHKRGGEARLTRAIKRAQSANKGPNGDGNSRHTKAPPKERKPVRGPSREHKRENNGDFPLPRDACVTRGPERKAQEKTSSTSKRKKHTYPSTTNKRQKSHDPRVVFEEGNVGSTYAHLQRQRSYNPRVVFEGSRVGSTYAHLPPQSYGNFHPLTGYTGMCSSSRYNINSGSAPHPTAAPTFNYEPMRWRNNFSTGHAYPNVFDPRTLNHSISLRCSIPGCGGSATRDCVGCYCWKCCRKAGRRCLRHAY</sequence>
<feature type="domain" description="DUF7699" evidence="3">
    <location>
        <begin position="146"/>
        <end position="230"/>
    </location>
</feature>